<dbReference type="Pfam" id="PF01584">
    <property type="entry name" value="CheW"/>
    <property type="match status" value="1"/>
</dbReference>
<dbReference type="SUPFAM" id="SSF50341">
    <property type="entry name" value="CheW-like"/>
    <property type="match status" value="1"/>
</dbReference>
<name>A0AAW3ZL55_9GAMM</name>
<dbReference type="InterPro" id="IPR036061">
    <property type="entry name" value="CheW-like_dom_sf"/>
</dbReference>
<dbReference type="GO" id="GO:0006935">
    <property type="term" value="P:chemotaxis"/>
    <property type="evidence" value="ECO:0007669"/>
    <property type="project" value="InterPro"/>
</dbReference>
<protein>
    <submittedName>
        <fullName evidence="2">Chemotaxis protein CheW</fullName>
    </submittedName>
</protein>
<gene>
    <name evidence="2" type="ORF">IFO71_13595</name>
</gene>
<dbReference type="GO" id="GO:0007165">
    <property type="term" value="P:signal transduction"/>
    <property type="evidence" value="ECO:0007669"/>
    <property type="project" value="InterPro"/>
</dbReference>
<sequence length="179" mass="19476">MSDSAQAEWVDRLRQEFDRSFQRAHQTTAQESIEVLRLQVGREEGSHLVRVDALSLLQRLPTVRPLPGAADQVLGLCSVRGRVVPVFCLAQLLDLPASESPAWLVGVGKELDYALAFTELQALQRIELGVLNAASSSGRAHQQTLIEQGHTLSLIDIGSISSALGQDDAAQPHRSIQHA</sequence>
<comment type="caution">
    <text evidence="2">The sequence shown here is derived from an EMBL/GenBank/DDBJ whole genome shotgun (WGS) entry which is preliminary data.</text>
</comment>
<dbReference type="InterPro" id="IPR002545">
    <property type="entry name" value="CheW-lke_dom"/>
</dbReference>
<dbReference type="Gene3D" id="2.40.50.180">
    <property type="entry name" value="CheA-289, Domain 4"/>
    <property type="match status" value="1"/>
</dbReference>
<dbReference type="PROSITE" id="PS50851">
    <property type="entry name" value="CHEW"/>
    <property type="match status" value="1"/>
</dbReference>
<reference evidence="2 3" key="1">
    <citation type="submission" date="2020-09" db="EMBL/GenBank/DDBJ databases">
        <title>Pseudoxanthomonas sp. CAU 1598 isolated from sand of Yaerae Beach.</title>
        <authorList>
            <person name="Kim W."/>
        </authorList>
    </citation>
    <scope>NUCLEOTIDE SEQUENCE [LARGE SCALE GENOMIC DNA]</scope>
    <source>
        <strain evidence="2 3">CAU 1598</strain>
    </source>
</reference>
<organism evidence="2 3">
    <name type="scientific">Pseudomarimonas arenosa</name>
    <dbReference type="NCBI Taxonomy" id="2774145"/>
    <lineage>
        <taxon>Bacteria</taxon>
        <taxon>Pseudomonadati</taxon>
        <taxon>Pseudomonadota</taxon>
        <taxon>Gammaproteobacteria</taxon>
        <taxon>Lysobacterales</taxon>
        <taxon>Lysobacteraceae</taxon>
        <taxon>Pseudomarimonas</taxon>
    </lineage>
</organism>
<dbReference type="RefSeq" id="WP_192030192.1">
    <property type="nucleotide sequence ID" value="NZ_JACYTR010000030.1"/>
</dbReference>
<feature type="domain" description="CheW-like" evidence="1">
    <location>
        <begin position="32"/>
        <end position="166"/>
    </location>
</feature>
<dbReference type="AlphaFoldDB" id="A0AAW3ZL55"/>
<keyword evidence="3" id="KW-1185">Reference proteome</keyword>
<evidence type="ECO:0000313" key="3">
    <source>
        <dbReference type="Proteomes" id="UP000613768"/>
    </source>
</evidence>
<proteinExistence type="predicted"/>
<dbReference type="Proteomes" id="UP000613768">
    <property type="component" value="Unassembled WGS sequence"/>
</dbReference>
<evidence type="ECO:0000313" key="2">
    <source>
        <dbReference type="EMBL" id="MBD8526771.1"/>
    </source>
</evidence>
<evidence type="ECO:0000259" key="1">
    <source>
        <dbReference type="PROSITE" id="PS50851"/>
    </source>
</evidence>
<dbReference type="EMBL" id="JACYTR010000030">
    <property type="protein sequence ID" value="MBD8526771.1"/>
    <property type="molecule type" value="Genomic_DNA"/>
</dbReference>
<accession>A0AAW3ZL55</accession>